<dbReference type="PANTHER" id="PTHR15549:SF33">
    <property type="entry name" value="MEMBRANE PROTEIN WSC4, PUTATIVE (AFU_ORTHOLOGUE AFUA_5G09020)-RELATED"/>
    <property type="match status" value="1"/>
</dbReference>
<accession>A0A8H5GE69</accession>
<evidence type="ECO:0008006" key="10">
    <source>
        <dbReference type="Google" id="ProtNLM"/>
    </source>
</evidence>
<keyword evidence="4 6" id="KW-0472">Membrane</keyword>
<feature type="region of interest" description="Disordered" evidence="5">
    <location>
        <begin position="251"/>
        <end position="302"/>
    </location>
</feature>
<evidence type="ECO:0000256" key="4">
    <source>
        <dbReference type="ARBA" id="ARBA00023136"/>
    </source>
</evidence>
<feature type="compositionally biased region" description="Polar residues" evidence="5">
    <location>
        <begin position="264"/>
        <end position="284"/>
    </location>
</feature>
<feature type="signal peptide" evidence="7">
    <location>
        <begin position="1"/>
        <end position="22"/>
    </location>
</feature>
<evidence type="ECO:0000256" key="1">
    <source>
        <dbReference type="ARBA" id="ARBA00004167"/>
    </source>
</evidence>
<keyword evidence="9" id="KW-1185">Reference proteome</keyword>
<dbReference type="EMBL" id="JAACJO010000001">
    <property type="protein sequence ID" value="KAF5363282.1"/>
    <property type="molecule type" value="Genomic_DNA"/>
</dbReference>
<evidence type="ECO:0000256" key="5">
    <source>
        <dbReference type="SAM" id="MobiDB-lite"/>
    </source>
</evidence>
<feature type="compositionally biased region" description="Polar residues" evidence="5">
    <location>
        <begin position="317"/>
        <end position="340"/>
    </location>
</feature>
<name>A0A8H5GE69_9AGAR</name>
<evidence type="ECO:0000256" key="3">
    <source>
        <dbReference type="ARBA" id="ARBA00022989"/>
    </source>
</evidence>
<comment type="subcellular location">
    <subcellularLocation>
        <location evidence="1">Membrane</location>
        <topology evidence="1">Single-pass membrane protein</topology>
    </subcellularLocation>
</comment>
<dbReference type="OrthoDB" id="3004867at2759"/>
<feature type="transmembrane region" description="Helical" evidence="6">
    <location>
        <begin position="209"/>
        <end position="232"/>
    </location>
</feature>
<keyword evidence="7" id="KW-0732">Signal</keyword>
<feature type="compositionally biased region" description="Low complexity" evidence="5">
    <location>
        <begin position="440"/>
        <end position="453"/>
    </location>
</feature>
<comment type="caution">
    <text evidence="8">The sequence shown here is derived from an EMBL/GenBank/DDBJ whole genome shotgun (WGS) entry which is preliminary data.</text>
</comment>
<evidence type="ECO:0000256" key="2">
    <source>
        <dbReference type="ARBA" id="ARBA00022692"/>
    </source>
</evidence>
<dbReference type="InterPro" id="IPR051694">
    <property type="entry name" value="Immunoregulatory_rcpt-like"/>
</dbReference>
<feature type="chain" id="PRO_5034500678" description="Transmembrane protein" evidence="7">
    <location>
        <begin position="23"/>
        <end position="490"/>
    </location>
</feature>
<keyword evidence="3 6" id="KW-1133">Transmembrane helix</keyword>
<feature type="region of interest" description="Disordered" evidence="5">
    <location>
        <begin position="156"/>
        <end position="206"/>
    </location>
</feature>
<evidence type="ECO:0000256" key="6">
    <source>
        <dbReference type="SAM" id="Phobius"/>
    </source>
</evidence>
<keyword evidence="2 6" id="KW-0812">Transmembrane</keyword>
<feature type="compositionally biased region" description="Low complexity" evidence="5">
    <location>
        <begin position="160"/>
        <end position="206"/>
    </location>
</feature>
<protein>
    <recommendedName>
        <fullName evidence="10">Transmembrane protein</fullName>
    </recommendedName>
</protein>
<proteinExistence type="predicted"/>
<dbReference type="AlphaFoldDB" id="A0A8H5GE69"/>
<evidence type="ECO:0000313" key="9">
    <source>
        <dbReference type="Proteomes" id="UP000559027"/>
    </source>
</evidence>
<feature type="compositionally biased region" description="Polar residues" evidence="5">
    <location>
        <begin position="372"/>
        <end position="392"/>
    </location>
</feature>
<gene>
    <name evidence="8" type="ORF">D9756_000050</name>
</gene>
<dbReference type="Gene3D" id="2.60.120.260">
    <property type="entry name" value="Galactose-binding domain-like"/>
    <property type="match status" value="1"/>
</dbReference>
<reference evidence="8 9" key="1">
    <citation type="journal article" date="2020" name="ISME J.">
        <title>Uncovering the hidden diversity of litter-decomposition mechanisms in mushroom-forming fungi.</title>
        <authorList>
            <person name="Floudas D."/>
            <person name="Bentzer J."/>
            <person name="Ahren D."/>
            <person name="Johansson T."/>
            <person name="Persson P."/>
            <person name="Tunlid A."/>
        </authorList>
    </citation>
    <scope>NUCLEOTIDE SEQUENCE [LARGE SCALE GENOMIC DNA]</scope>
    <source>
        <strain evidence="8 9">CBS 146.42</strain>
    </source>
</reference>
<evidence type="ECO:0000313" key="8">
    <source>
        <dbReference type="EMBL" id="KAF5363282.1"/>
    </source>
</evidence>
<feature type="compositionally biased region" description="Low complexity" evidence="5">
    <location>
        <begin position="286"/>
        <end position="300"/>
    </location>
</feature>
<organism evidence="8 9">
    <name type="scientific">Leucocoprinus leucothites</name>
    <dbReference type="NCBI Taxonomy" id="201217"/>
    <lineage>
        <taxon>Eukaryota</taxon>
        <taxon>Fungi</taxon>
        <taxon>Dikarya</taxon>
        <taxon>Basidiomycota</taxon>
        <taxon>Agaricomycotina</taxon>
        <taxon>Agaricomycetes</taxon>
        <taxon>Agaricomycetidae</taxon>
        <taxon>Agaricales</taxon>
        <taxon>Agaricineae</taxon>
        <taxon>Agaricaceae</taxon>
        <taxon>Leucocoprinus</taxon>
    </lineage>
</organism>
<feature type="region of interest" description="Disordered" evidence="5">
    <location>
        <begin position="419"/>
        <end position="490"/>
    </location>
</feature>
<dbReference type="Proteomes" id="UP000559027">
    <property type="component" value="Unassembled WGS sequence"/>
</dbReference>
<dbReference type="GO" id="GO:0016020">
    <property type="term" value="C:membrane"/>
    <property type="evidence" value="ECO:0007669"/>
    <property type="project" value="UniProtKB-SubCell"/>
</dbReference>
<dbReference type="GO" id="GO:0071944">
    <property type="term" value="C:cell periphery"/>
    <property type="evidence" value="ECO:0007669"/>
    <property type="project" value="UniProtKB-ARBA"/>
</dbReference>
<dbReference type="PANTHER" id="PTHR15549">
    <property type="entry name" value="PAIRED IMMUNOGLOBULIN-LIKE TYPE 2 RECEPTOR"/>
    <property type="match status" value="1"/>
</dbReference>
<feature type="region of interest" description="Disordered" evidence="5">
    <location>
        <begin position="317"/>
        <end position="397"/>
    </location>
</feature>
<feature type="compositionally biased region" description="Low complexity" evidence="5">
    <location>
        <begin position="341"/>
        <end position="364"/>
    </location>
</feature>
<evidence type="ECO:0000256" key="7">
    <source>
        <dbReference type="SAM" id="SignalP"/>
    </source>
</evidence>
<sequence length="490" mass="51510">MARQCRWAILLLVAHFFSNSFAQRNRTVDDSDPSIVYNGRWEVPTGSPLDLGGDHHLSDDVNANAQFTFTGVAVYFMAPLWPYAVGSQVQLDNQPPVALNLAEPNPTVSTDQETVRSAVVWSSGPITNGVHTLTVTKNPNLPYIVVDAIIYTELDPPPTSSSSSSTSTSSTSASLASTSGSSSSTSANSPSTTNTSGGGSSNSSSSNRVLPIALGAALGALGIFIVGVAIWFCCRRRKRPKSEAWTISGASNHESAPLQGPLVPQQSTASSSQVMYDHWQQQQPYGAGSHAASDSWSGSSPQMSAVGVPLLAHAQTPNQQVDSTQPSQDFNPWSSITGPGQQQPQQMSYTQQQVPYGQQQPDFQASPFYAPTTLSTITEKSTPGTMNSNRLPQASPHVSYPSAEFGYYSPPQGTVDSGARLSYAGELPPGAATGRNPSASSGQLRSLGSSSTGTKGGPPGKLRAEQDSPLVAVNRAEDDSEGSRPPAYTV</sequence>